<evidence type="ECO:0000313" key="2">
    <source>
        <dbReference type="Proteomes" id="UP001642409"/>
    </source>
</evidence>
<accession>A0ABP1KWG7</accession>
<evidence type="ECO:0000313" key="1">
    <source>
        <dbReference type="EMBL" id="CAL6070360.1"/>
    </source>
</evidence>
<keyword evidence="2" id="KW-1185">Reference proteome</keyword>
<proteinExistence type="predicted"/>
<dbReference type="EMBL" id="CAXDID020000283">
    <property type="protein sequence ID" value="CAL6070360.1"/>
    <property type="molecule type" value="Genomic_DNA"/>
</dbReference>
<dbReference type="PROSITE" id="PS51257">
    <property type="entry name" value="PROKAR_LIPOPROTEIN"/>
    <property type="match status" value="1"/>
</dbReference>
<dbReference type="Proteomes" id="UP001642409">
    <property type="component" value="Unassembled WGS sequence"/>
</dbReference>
<comment type="caution">
    <text evidence="1">The sequence shown here is derived from an EMBL/GenBank/DDBJ whole genome shotgun (WGS) entry which is preliminary data.</text>
</comment>
<sequence>MVRPRRPRDRELRRPLPNVGGPAGILACFPFDAQMAVAERLGPSHPQTVSVAAESFSSSVVCMQIIGYSNQDLDQCALRPLSRESFDARTTTFYLARRASGVQVRGCSAIHFPSVLIRQVSCNTLLRGFRLLWPPSCCLYQHTSFFLMRPCCAPQLHLRLNPPCPSGLPRGAHQQCILHRGGSLRQTRDPDYSKFESWGIPGGHFPPIIISTCRSQITAAILREISNVTSYLEVR</sequence>
<organism evidence="1 2">
    <name type="scientific">Hexamita inflata</name>
    <dbReference type="NCBI Taxonomy" id="28002"/>
    <lineage>
        <taxon>Eukaryota</taxon>
        <taxon>Metamonada</taxon>
        <taxon>Diplomonadida</taxon>
        <taxon>Hexamitidae</taxon>
        <taxon>Hexamitinae</taxon>
        <taxon>Hexamita</taxon>
    </lineage>
</organism>
<protein>
    <submittedName>
        <fullName evidence="1">Uncharacterized protein</fullName>
    </submittedName>
</protein>
<gene>
    <name evidence="1" type="ORF">HINF_LOCUS54417</name>
</gene>
<name>A0ABP1KWG7_9EUKA</name>
<reference evidence="1 2" key="1">
    <citation type="submission" date="2024-07" db="EMBL/GenBank/DDBJ databases">
        <authorList>
            <person name="Akdeniz Z."/>
        </authorList>
    </citation>
    <scope>NUCLEOTIDE SEQUENCE [LARGE SCALE GENOMIC DNA]</scope>
</reference>